<keyword evidence="2" id="KW-1185">Reference proteome</keyword>
<dbReference type="Proteomes" id="UP000605259">
    <property type="component" value="Unassembled WGS sequence"/>
</dbReference>
<evidence type="ECO:0000313" key="2">
    <source>
        <dbReference type="Proteomes" id="UP000605259"/>
    </source>
</evidence>
<reference evidence="1" key="2">
    <citation type="submission" date="2020-09" db="EMBL/GenBank/DDBJ databases">
        <authorList>
            <person name="Sun Q."/>
            <person name="Zhou Y."/>
        </authorList>
    </citation>
    <scope>NUCLEOTIDE SEQUENCE</scope>
    <source>
        <strain evidence="1">CGMCC 1.12698</strain>
    </source>
</reference>
<dbReference type="AlphaFoldDB" id="A0A917AWG5"/>
<dbReference type="EMBL" id="BMFK01000005">
    <property type="protein sequence ID" value="GGE82926.1"/>
    <property type="molecule type" value="Genomic_DNA"/>
</dbReference>
<proteinExistence type="predicted"/>
<protein>
    <submittedName>
        <fullName evidence="1">Uncharacterized protein</fullName>
    </submittedName>
</protein>
<sequence>MDKKEEEKELLLFDKSVFLRLKTVREIKGLIWKESMPATIIL</sequence>
<accession>A0A917AWG5</accession>
<comment type="caution">
    <text evidence="1">The sequence shown here is derived from an EMBL/GenBank/DDBJ whole genome shotgun (WGS) entry which is preliminary data.</text>
</comment>
<name>A0A917AWG5_9BACI</name>
<gene>
    <name evidence="1" type="ORF">GCM10007140_35590</name>
</gene>
<reference evidence="1" key="1">
    <citation type="journal article" date="2014" name="Int. J. Syst. Evol. Microbiol.">
        <title>Complete genome sequence of Corynebacterium casei LMG S-19264T (=DSM 44701T), isolated from a smear-ripened cheese.</title>
        <authorList>
            <consortium name="US DOE Joint Genome Institute (JGI-PGF)"/>
            <person name="Walter F."/>
            <person name="Albersmeier A."/>
            <person name="Kalinowski J."/>
            <person name="Ruckert C."/>
        </authorList>
    </citation>
    <scope>NUCLEOTIDE SEQUENCE</scope>
    <source>
        <strain evidence="1">CGMCC 1.12698</strain>
    </source>
</reference>
<organism evidence="1 2">
    <name type="scientific">Priestia taiwanensis</name>
    <dbReference type="NCBI Taxonomy" id="1347902"/>
    <lineage>
        <taxon>Bacteria</taxon>
        <taxon>Bacillati</taxon>
        <taxon>Bacillota</taxon>
        <taxon>Bacilli</taxon>
        <taxon>Bacillales</taxon>
        <taxon>Bacillaceae</taxon>
        <taxon>Priestia</taxon>
    </lineage>
</organism>
<evidence type="ECO:0000313" key="1">
    <source>
        <dbReference type="EMBL" id="GGE82926.1"/>
    </source>
</evidence>